<keyword evidence="1" id="KW-0808">Transferase</keyword>
<dbReference type="PIRSF" id="PIRSF018637">
    <property type="entry name" value="TrmK"/>
    <property type="match status" value="1"/>
</dbReference>
<evidence type="ECO:0000313" key="1">
    <source>
        <dbReference type="EMBL" id="HIU49463.1"/>
    </source>
</evidence>
<proteinExistence type="predicted"/>
<reference evidence="1" key="1">
    <citation type="submission" date="2020-10" db="EMBL/GenBank/DDBJ databases">
        <authorList>
            <person name="Gilroy R."/>
        </authorList>
    </citation>
    <scope>NUCLEOTIDE SEQUENCE</scope>
    <source>
        <strain evidence="1">ChiGjej1B1-1684</strain>
    </source>
</reference>
<gene>
    <name evidence="1" type="ORF">IAD22_00400</name>
</gene>
<dbReference type="PANTHER" id="PTHR38451">
    <property type="entry name" value="TRNA (ADENINE(22)-N(1))-METHYLTRANSFERASE"/>
    <property type="match status" value="1"/>
</dbReference>
<sequence>MHTLFTPDNRLALCASFVRDKVKVADIGTDHAYLPVWLCLTGKAVSAVAADINPEPLSRGELTIKKYGAEKLVKTRLSDGLKNIKEDEADDIIIAGMGGELIAKIMDNCPFSKNPEKRFILQPMTKCSELIKYLCENGFEILRQDTCKEGKKLYTVMQVCYRGEKIPHEEDFLYLGILTPETNENHREYAELILSRLEKQQRSNPSLKNVSEIIRKRCENNV</sequence>
<dbReference type="Gene3D" id="3.40.50.150">
    <property type="entry name" value="Vaccinia Virus protein VP39"/>
    <property type="match status" value="1"/>
</dbReference>
<dbReference type="InterPro" id="IPR006901">
    <property type="entry name" value="TrmK"/>
</dbReference>
<dbReference type="PANTHER" id="PTHR38451:SF1">
    <property type="entry name" value="TRNA (ADENINE(22)-N(1))-METHYLTRANSFERASE"/>
    <property type="match status" value="1"/>
</dbReference>
<dbReference type="SUPFAM" id="SSF53335">
    <property type="entry name" value="S-adenosyl-L-methionine-dependent methyltransferases"/>
    <property type="match status" value="1"/>
</dbReference>
<dbReference type="GO" id="GO:0160105">
    <property type="term" value="F:tRNA (adenine(22)-N1)-methyltransferase activity"/>
    <property type="evidence" value="ECO:0007669"/>
    <property type="project" value="InterPro"/>
</dbReference>
<reference evidence="1" key="2">
    <citation type="journal article" date="2021" name="PeerJ">
        <title>Extensive microbial diversity within the chicken gut microbiome revealed by metagenomics and culture.</title>
        <authorList>
            <person name="Gilroy R."/>
            <person name="Ravi A."/>
            <person name="Getino M."/>
            <person name="Pursley I."/>
            <person name="Horton D.L."/>
            <person name="Alikhan N.F."/>
            <person name="Baker D."/>
            <person name="Gharbi K."/>
            <person name="Hall N."/>
            <person name="Watson M."/>
            <person name="Adriaenssens E.M."/>
            <person name="Foster-Nyarko E."/>
            <person name="Jarju S."/>
            <person name="Secka A."/>
            <person name="Antonio M."/>
            <person name="Oren A."/>
            <person name="Chaudhuri R.R."/>
            <person name="La Ragione R."/>
            <person name="Hildebrand F."/>
            <person name="Pallen M.J."/>
        </authorList>
    </citation>
    <scope>NUCLEOTIDE SEQUENCE</scope>
    <source>
        <strain evidence="1">ChiGjej1B1-1684</strain>
    </source>
</reference>
<dbReference type="Pfam" id="PF12847">
    <property type="entry name" value="Methyltransf_18"/>
    <property type="match status" value="1"/>
</dbReference>
<comment type="caution">
    <text evidence="1">The sequence shown here is derived from an EMBL/GenBank/DDBJ whole genome shotgun (WGS) entry which is preliminary data.</text>
</comment>
<evidence type="ECO:0000313" key="2">
    <source>
        <dbReference type="Proteomes" id="UP000824118"/>
    </source>
</evidence>
<dbReference type="InterPro" id="IPR029063">
    <property type="entry name" value="SAM-dependent_MTases_sf"/>
</dbReference>
<keyword evidence="1" id="KW-0489">Methyltransferase</keyword>
<organism evidence="1 2">
    <name type="scientific">Candidatus Limousia pullorum</name>
    <dbReference type="NCBI Taxonomy" id="2840860"/>
    <lineage>
        <taxon>Bacteria</taxon>
        <taxon>Bacillati</taxon>
        <taxon>Bacillota</taxon>
        <taxon>Clostridia</taxon>
        <taxon>Eubacteriales</taxon>
        <taxon>Oscillospiraceae</taxon>
        <taxon>Oscillospiraceae incertae sedis</taxon>
        <taxon>Candidatus Limousia</taxon>
    </lineage>
</organism>
<accession>A0A9D1S7N1</accession>
<protein>
    <submittedName>
        <fullName evidence="1">SAM-dependent methyltransferase</fullName>
    </submittedName>
</protein>
<name>A0A9D1S7N1_9FIRM</name>
<dbReference type="GO" id="GO:0032259">
    <property type="term" value="P:methylation"/>
    <property type="evidence" value="ECO:0007669"/>
    <property type="project" value="UniProtKB-KW"/>
</dbReference>
<dbReference type="Proteomes" id="UP000824118">
    <property type="component" value="Unassembled WGS sequence"/>
</dbReference>
<dbReference type="AlphaFoldDB" id="A0A9D1S7N1"/>
<dbReference type="EMBL" id="DVNG01000005">
    <property type="protein sequence ID" value="HIU49463.1"/>
    <property type="molecule type" value="Genomic_DNA"/>
</dbReference>